<dbReference type="STRING" id="1123360.thalar_01304"/>
<dbReference type="InterPro" id="IPR029068">
    <property type="entry name" value="Glyas_Bleomycin-R_OHBP_Dase"/>
</dbReference>
<keyword evidence="3" id="KW-1185">Reference proteome</keyword>
<name>S9QK46_9RHOB</name>
<evidence type="ECO:0000313" key="2">
    <source>
        <dbReference type="EMBL" id="EPX79968.1"/>
    </source>
</evidence>
<dbReference type="OrthoDB" id="9813630at2"/>
<feature type="domain" description="VOC" evidence="1">
    <location>
        <begin position="4"/>
        <end position="118"/>
    </location>
</feature>
<dbReference type="PROSITE" id="PS51819">
    <property type="entry name" value="VOC"/>
    <property type="match status" value="1"/>
</dbReference>
<gene>
    <name evidence="2" type="ORF">thalar_01304</name>
</gene>
<dbReference type="InterPro" id="IPR037523">
    <property type="entry name" value="VOC_core"/>
</dbReference>
<evidence type="ECO:0000259" key="1">
    <source>
        <dbReference type="PROSITE" id="PS51819"/>
    </source>
</evidence>
<comment type="caution">
    <text evidence="2">The sequence shown here is derived from an EMBL/GenBank/DDBJ whole genome shotgun (WGS) entry which is preliminary data.</text>
</comment>
<dbReference type="PANTHER" id="PTHR39175:SF1">
    <property type="entry name" value="FAMILY PROTEIN, PUTATIVE (AFU_ORTHOLOGUE AFUA_3G15060)-RELATED"/>
    <property type="match status" value="1"/>
</dbReference>
<dbReference type="EMBL" id="AONI01000009">
    <property type="protein sequence ID" value="EPX79968.1"/>
    <property type="molecule type" value="Genomic_DNA"/>
</dbReference>
<dbReference type="PATRIC" id="fig|1123360.3.peg.1293"/>
<dbReference type="SUPFAM" id="SSF54593">
    <property type="entry name" value="Glyoxalase/Bleomycin resistance protein/Dihydroxybiphenyl dioxygenase"/>
    <property type="match status" value="1"/>
</dbReference>
<organism evidence="2 3">
    <name type="scientific">Litoreibacter arenae DSM 19593</name>
    <dbReference type="NCBI Taxonomy" id="1123360"/>
    <lineage>
        <taxon>Bacteria</taxon>
        <taxon>Pseudomonadati</taxon>
        <taxon>Pseudomonadota</taxon>
        <taxon>Alphaproteobacteria</taxon>
        <taxon>Rhodobacterales</taxon>
        <taxon>Roseobacteraceae</taxon>
        <taxon>Litoreibacter</taxon>
    </lineage>
</organism>
<dbReference type="RefSeq" id="WP_021099874.1">
    <property type="nucleotide sequence ID" value="NZ_KE557306.1"/>
</dbReference>
<dbReference type="eggNOG" id="COG0346">
    <property type="taxonomic scope" value="Bacteria"/>
</dbReference>
<evidence type="ECO:0000313" key="3">
    <source>
        <dbReference type="Proteomes" id="UP000015351"/>
    </source>
</evidence>
<dbReference type="HOGENOM" id="CLU_140387_0_0_5"/>
<dbReference type="Gene3D" id="3.10.180.10">
    <property type="entry name" value="2,3-Dihydroxybiphenyl 1,2-Dioxygenase, domain 1"/>
    <property type="match status" value="1"/>
</dbReference>
<proteinExistence type="predicted"/>
<sequence>MIEALHHIQIAMPKGQEDIARDFYCGILGFVEVPKPDVLQGRGGVWFEAGQVRLHLGVEDPFVPAKKAHPGFQVASLDKVVRELRAHDLEVSGGDDLPDLKRVYIADPFGNRIELLELL</sequence>
<protein>
    <recommendedName>
        <fullName evidence="1">VOC domain-containing protein</fullName>
    </recommendedName>
</protein>
<dbReference type="AlphaFoldDB" id="S9QK46"/>
<reference evidence="3" key="1">
    <citation type="journal article" date="2013" name="Stand. Genomic Sci.">
        <title>Genome sequence of the Litoreibacter arenae type strain (DSM 19593(T)), a member of the Roseobacter clade isolated from sea sand.</title>
        <authorList>
            <person name="Riedel T."/>
            <person name="Fiebig A."/>
            <person name="Petersen J."/>
            <person name="Gronow S."/>
            <person name="Kyrpides N.C."/>
            <person name="Goker M."/>
            <person name="Klenk H.P."/>
        </authorList>
    </citation>
    <scope>NUCLEOTIDE SEQUENCE [LARGE SCALE GENOMIC DNA]</scope>
    <source>
        <strain evidence="3">DSM 19593</strain>
    </source>
</reference>
<dbReference type="PANTHER" id="PTHR39175">
    <property type="entry name" value="FAMILY PROTEIN, PUTATIVE (AFU_ORTHOLOGUE AFUA_3G15060)-RELATED"/>
    <property type="match status" value="1"/>
</dbReference>
<dbReference type="Proteomes" id="UP000015351">
    <property type="component" value="Unassembled WGS sequence"/>
</dbReference>
<accession>S9QK46</accession>
<dbReference type="Pfam" id="PF00903">
    <property type="entry name" value="Glyoxalase"/>
    <property type="match status" value="1"/>
</dbReference>
<dbReference type="InterPro" id="IPR004360">
    <property type="entry name" value="Glyas_Fos-R_dOase_dom"/>
</dbReference>